<keyword evidence="2" id="KW-0808">Transferase</keyword>
<evidence type="ECO:0000313" key="2">
    <source>
        <dbReference type="EMBL" id="KKT49520.1"/>
    </source>
</evidence>
<dbReference type="Proteomes" id="UP000034172">
    <property type="component" value="Unassembled WGS sequence"/>
</dbReference>
<reference evidence="2 3" key="1">
    <citation type="journal article" date="2015" name="Nature">
        <title>rRNA introns, odd ribosomes, and small enigmatic genomes across a large radiation of phyla.</title>
        <authorList>
            <person name="Brown C.T."/>
            <person name="Hug L.A."/>
            <person name="Thomas B.C."/>
            <person name="Sharon I."/>
            <person name="Castelle C.J."/>
            <person name="Singh A."/>
            <person name="Wilkins M.J."/>
            <person name="Williams K.H."/>
            <person name="Banfield J.F."/>
        </authorList>
    </citation>
    <scope>NUCLEOTIDE SEQUENCE [LARGE SCALE GENOMIC DNA]</scope>
</reference>
<keyword evidence="1" id="KW-0812">Transmembrane</keyword>
<keyword evidence="1" id="KW-1133">Transmembrane helix</keyword>
<dbReference type="PANTHER" id="PTHR43179">
    <property type="entry name" value="RHAMNOSYLTRANSFERASE WBBL"/>
    <property type="match status" value="1"/>
</dbReference>
<evidence type="ECO:0000256" key="1">
    <source>
        <dbReference type="SAM" id="Phobius"/>
    </source>
</evidence>
<dbReference type="Pfam" id="PF13641">
    <property type="entry name" value="Glyco_tranf_2_3"/>
    <property type="match status" value="1"/>
</dbReference>
<keyword evidence="1" id="KW-0472">Membrane</keyword>
<proteinExistence type="predicted"/>
<dbReference type="Gene3D" id="3.90.550.10">
    <property type="entry name" value="Spore Coat Polysaccharide Biosynthesis Protein SpsA, Chain A"/>
    <property type="match status" value="1"/>
</dbReference>
<dbReference type="EMBL" id="LCIE01000005">
    <property type="protein sequence ID" value="KKT49520.1"/>
    <property type="molecule type" value="Genomic_DNA"/>
</dbReference>
<name>A0A0G1HRF4_9BACT</name>
<dbReference type="InterPro" id="IPR029044">
    <property type="entry name" value="Nucleotide-diphossugar_trans"/>
</dbReference>
<dbReference type="SUPFAM" id="SSF53448">
    <property type="entry name" value="Nucleotide-diphospho-sugar transferases"/>
    <property type="match status" value="1"/>
</dbReference>
<comment type="caution">
    <text evidence="2">The sequence shown here is derived from an EMBL/GenBank/DDBJ whole genome shotgun (WGS) entry which is preliminary data.</text>
</comment>
<accession>A0A0G1HRF4</accession>
<feature type="transmembrane region" description="Helical" evidence="1">
    <location>
        <begin position="281"/>
        <end position="302"/>
    </location>
</feature>
<dbReference type="GO" id="GO:0016740">
    <property type="term" value="F:transferase activity"/>
    <property type="evidence" value="ECO:0007669"/>
    <property type="project" value="UniProtKB-KW"/>
</dbReference>
<dbReference type="PANTHER" id="PTHR43179:SF7">
    <property type="entry name" value="RHAMNOSYLTRANSFERASE WBBL"/>
    <property type="match status" value="1"/>
</dbReference>
<dbReference type="AlphaFoldDB" id="A0A0G1HRF4"/>
<dbReference type="CDD" id="cd04186">
    <property type="entry name" value="GT_2_like_c"/>
    <property type="match status" value="1"/>
</dbReference>
<evidence type="ECO:0000313" key="3">
    <source>
        <dbReference type="Proteomes" id="UP000034172"/>
    </source>
</evidence>
<sequence>MKKYKYDLAVVIVNYNTQQLLEDCLNSVFKADQPKDGLQIIVVDNGSKDGSLELLGQMEKKHLNLLTIANSENLGFAKSNNIGVDGSNAKHVLFLNSDTVVKRYSLVKPCKFLKDHPKVGAVTIKLFLKDGTIDHDNHRGYPTPWAAFTKFSGLSGLFPKSTFFNSYHLGNRGLDRIHQIPVAAGSYLMMPSKLFRQIGMWDETYFFYGEDIDLCYRINQAGYKIIYYPKVSALHLRGASSGLRKETSKIAISSKINRLRVAKASTDAWRIFYRKFYKNKYPLFVTAVVIAGITLLGNIRILKHKLTK</sequence>
<gene>
    <name evidence="2" type="ORF">UW41_C0005G0023</name>
</gene>
<protein>
    <submittedName>
        <fullName evidence="2">Glycosyl transferase family 2</fullName>
    </submittedName>
</protein>
<dbReference type="STRING" id="1618392.UW41_C0005G0023"/>
<organism evidence="2 3">
    <name type="scientific">Candidatus Collierbacteria bacterium GW2011_GWC2_44_18</name>
    <dbReference type="NCBI Taxonomy" id="1618392"/>
    <lineage>
        <taxon>Bacteria</taxon>
        <taxon>Candidatus Collieribacteriota</taxon>
    </lineage>
</organism>